<evidence type="ECO:0000313" key="2">
    <source>
        <dbReference type="EMBL" id="RXF68285.1"/>
    </source>
</evidence>
<reference evidence="2 3" key="1">
    <citation type="submission" date="2018-12" db="EMBL/GenBank/DDBJ databases">
        <title>The Draft Genome Sequence of the Soil Bacterium Pedobacter tournemirensis R1.</title>
        <authorList>
            <person name="He J."/>
        </authorList>
    </citation>
    <scope>NUCLEOTIDE SEQUENCE [LARGE SCALE GENOMIC DNA]</scope>
    <source>
        <strain evidence="2 3">R1</strain>
    </source>
</reference>
<organism evidence="2 3">
    <name type="scientific">Arcticibacter tournemirensis</name>
    <dbReference type="NCBI Taxonomy" id="699437"/>
    <lineage>
        <taxon>Bacteria</taxon>
        <taxon>Pseudomonadati</taxon>
        <taxon>Bacteroidota</taxon>
        <taxon>Sphingobacteriia</taxon>
        <taxon>Sphingobacteriales</taxon>
        <taxon>Sphingobacteriaceae</taxon>
        <taxon>Arcticibacter</taxon>
    </lineage>
</organism>
<comment type="caution">
    <text evidence="2">The sequence shown here is derived from an EMBL/GenBank/DDBJ whole genome shotgun (WGS) entry which is preliminary data.</text>
</comment>
<dbReference type="Proteomes" id="UP000290848">
    <property type="component" value="Unassembled WGS sequence"/>
</dbReference>
<evidence type="ECO:0000313" key="3">
    <source>
        <dbReference type="Proteomes" id="UP000290848"/>
    </source>
</evidence>
<evidence type="ECO:0000256" key="1">
    <source>
        <dbReference type="SAM" id="SignalP"/>
    </source>
</evidence>
<dbReference type="AlphaFoldDB" id="A0A4Q0M5P9"/>
<feature type="signal peptide" evidence="1">
    <location>
        <begin position="1"/>
        <end position="21"/>
    </location>
</feature>
<sequence>MQKLKTCLILIFFSCCFSAFTQTSKVDSTAMLTLRIDPESARGASVSQVFDEVHFIPLETTKESLFGSISQMQITESSYIIYDYDTKSVLIFSKDGKFKAKLNGSKTKMEEGEKEDNNFYGFSMKHENNKDLIQIYSRKYLVYFDLEGKLIKKTPVEGMDPGEGQKFTDQTRVKFNHLVKRDNDSLYYEIALLKDNKEVGVYFPFSMDRYKNDQFYSGGKPVYDCGVPDELFYLRFYEYNIYKITPKKVELAYHIIFPAANSLPTDFKDNPVYKNKRREYFEKYPNAIYALSNTYKIGDLLFLKMHSWEASNSKKNALIYNLKTEALTSITDLEPDSASSFLPVTDAGVHYDFLNRGFHAFDGKYLYTSYSSLAAFAFRDQSAGKNPKYTAAMSNYFKTENKKSNPILIQLKPKQD</sequence>
<dbReference type="EMBL" id="RXOC01000011">
    <property type="protein sequence ID" value="RXF68285.1"/>
    <property type="molecule type" value="Genomic_DNA"/>
</dbReference>
<dbReference type="RefSeq" id="WP_128770367.1">
    <property type="nucleotide sequence ID" value="NZ_RXOC01000011.1"/>
</dbReference>
<feature type="chain" id="PRO_5020383667" evidence="1">
    <location>
        <begin position="22"/>
        <end position="416"/>
    </location>
</feature>
<name>A0A4Q0M5P9_9SPHI</name>
<dbReference type="Pfam" id="PF17170">
    <property type="entry name" value="DUF5128"/>
    <property type="match status" value="1"/>
</dbReference>
<accession>A0A4Q0M5P9</accession>
<proteinExistence type="predicted"/>
<gene>
    <name evidence="2" type="ORF">EKH83_15505</name>
</gene>
<protein>
    <submittedName>
        <fullName evidence="2">6-bladed beta-propeller</fullName>
    </submittedName>
</protein>
<keyword evidence="1" id="KW-0732">Signal</keyword>